<proteinExistence type="predicted"/>
<evidence type="ECO:0000259" key="2">
    <source>
        <dbReference type="Pfam" id="PF13193"/>
    </source>
</evidence>
<dbReference type="SUPFAM" id="SSF56801">
    <property type="entry name" value="Acetyl-CoA synthetase-like"/>
    <property type="match status" value="1"/>
</dbReference>
<dbReference type="InterPro" id="IPR000873">
    <property type="entry name" value="AMP-dep_synth/lig_dom"/>
</dbReference>
<dbReference type="Pfam" id="PF00501">
    <property type="entry name" value="AMP-binding"/>
    <property type="match status" value="1"/>
</dbReference>
<dbReference type="InterPro" id="IPR042099">
    <property type="entry name" value="ANL_N_sf"/>
</dbReference>
<evidence type="ECO:0000313" key="4">
    <source>
        <dbReference type="Proteomes" id="UP001595897"/>
    </source>
</evidence>
<dbReference type="PROSITE" id="PS00455">
    <property type="entry name" value="AMP_BINDING"/>
    <property type="match status" value="1"/>
</dbReference>
<dbReference type="InterPro" id="IPR025110">
    <property type="entry name" value="AMP-bd_C"/>
</dbReference>
<protein>
    <submittedName>
        <fullName evidence="3">AMP-binding protein</fullName>
    </submittedName>
</protein>
<name>A0ABV9LWJ6_9ALTE</name>
<feature type="domain" description="AMP-dependent synthetase/ligase" evidence="1">
    <location>
        <begin position="106"/>
        <end position="271"/>
    </location>
</feature>
<reference evidence="4" key="1">
    <citation type="journal article" date="2019" name="Int. J. Syst. Evol. Microbiol.">
        <title>The Global Catalogue of Microorganisms (GCM) 10K type strain sequencing project: providing services to taxonomists for standard genome sequencing and annotation.</title>
        <authorList>
            <consortium name="The Broad Institute Genomics Platform"/>
            <consortium name="The Broad Institute Genome Sequencing Center for Infectious Disease"/>
            <person name="Wu L."/>
            <person name="Ma J."/>
        </authorList>
    </citation>
    <scope>NUCLEOTIDE SEQUENCE [LARGE SCALE GENOMIC DNA]</scope>
    <source>
        <strain evidence="4">KACC 12507</strain>
    </source>
</reference>
<dbReference type="InterPro" id="IPR045851">
    <property type="entry name" value="AMP-bd_C_sf"/>
</dbReference>
<dbReference type="PANTHER" id="PTHR43201:SF32">
    <property type="entry name" value="2-SUCCINYLBENZOATE--COA LIGASE, CHLOROPLASTIC_PEROXISOMAL"/>
    <property type="match status" value="1"/>
</dbReference>
<evidence type="ECO:0000313" key="3">
    <source>
        <dbReference type="EMBL" id="MFC4700524.1"/>
    </source>
</evidence>
<comment type="caution">
    <text evidence="3">The sequence shown here is derived from an EMBL/GenBank/DDBJ whole genome shotgun (WGS) entry which is preliminary data.</text>
</comment>
<dbReference type="InterPro" id="IPR020845">
    <property type="entry name" value="AMP-binding_CS"/>
</dbReference>
<feature type="domain" description="AMP-binding enzyme C-terminal" evidence="2">
    <location>
        <begin position="352"/>
        <end position="427"/>
    </location>
</feature>
<accession>A0ABV9LWJ6</accession>
<dbReference type="Gene3D" id="3.40.50.12780">
    <property type="entry name" value="N-terminal domain of ligase-like"/>
    <property type="match status" value="1"/>
</dbReference>
<dbReference type="Gene3D" id="3.30.300.30">
    <property type="match status" value="1"/>
</dbReference>
<dbReference type="Proteomes" id="UP001595897">
    <property type="component" value="Unassembled WGS sequence"/>
</dbReference>
<dbReference type="PANTHER" id="PTHR43201">
    <property type="entry name" value="ACYL-COA SYNTHETASE"/>
    <property type="match status" value="1"/>
</dbReference>
<evidence type="ECO:0000259" key="1">
    <source>
        <dbReference type="Pfam" id="PF00501"/>
    </source>
</evidence>
<gene>
    <name evidence="3" type="ORF">ACFO4O_10165</name>
</gene>
<keyword evidence="4" id="KW-1185">Reference proteome</keyword>
<dbReference type="EMBL" id="JBHSGU010000002">
    <property type="protein sequence ID" value="MFC4700524.1"/>
    <property type="molecule type" value="Genomic_DNA"/>
</dbReference>
<organism evidence="3 4">
    <name type="scientific">Glaciecola siphonariae</name>
    <dbReference type="NCBI Taxonomy" id="521012"/>
    <lineage>
        <taxon>Bacteria</taxon>
        <taxon>Pseudomonadati</taxon>
        <taxon>Pseudomonadota</taxon>
        <taxon>Gammaproteobacteria</taxon>
        <taxon>Alteromonadales</taxon>
        <taxon>Alteromonadaceae</taxon>
        <taxon>Glaciecola</taxon>
    </lineage>
</organism>
<sequence length="430" mass="47077">MSLFAHLKTSGFTTTAIDGSVNVSYASLIAGAQALREKHHNLKGQSLAISPVDIDELVLAITAFDGWCKALYMLPDNSLALPEGVCKWPLDDRPEDSAFVLTDTTTERDTATISEQNTRWYLATSGTTGTPKWIVHDFASLSRAIKTSSHTQQLRWGLSYQAARFAGLQVVLQSLLSGALLIDCSSGDIEQRLQQMIHHEVSALSATPSFFRQLLMTAKLSQLNLKQITLGGEIADQALLDTLSQLFPRAKIMHIYASTEAGVGFAVADKKAGFPSEWLQQTRSGLKLKVSDAQHLMIKPEQQGFLENRVVDSEGYIDTEDLVSIEQDRVVFQGRACGVINVGGNKVHPEAVEQVLTQHEDVVLARVYAKTSSVLGQLVACEIVANTQDTQGLKKKLLAHCLAKLARYQIPSQFKFVSHLANQSTGKLSR</sequence>
<dbReference type="RefSeq" id="WP_382408001.1">
    <property type="nucleotide sequence ID" value="NZ_JBHSGU010000002.1"/>
</dbReference>
<dbReference type="Pfam" id="PF13193">
    <property type="entry name" value="AMP-binding_C"/>
    <property type="match status" value="1"/>
</dbReference>